<proteinExistence type="predicted"/>
<keyword evidence="1" id="KW-0472">Membrane</keyword>
<keyword evidence="3" id="KW-1185">Reference proteome</keyword>
<organism evidence="2 3">
    <name type="scientific">Paludibacterium paludis</name>
    <dbReference type="NCBI Taxonomy" id="1225769"/>
    <lineage>
        <taxon>Bacteria</taxon>
        <taxon>Pseudomonadati</taxon>
        <taxon>Pseudomonadota</taxon>
        <taxon>Betaproteobacteria</taxon>
        <taxon>Neisseriales</taxon>
        <taxon>Chromobacteriaceae</taxon>
        <taxon>Paludibacterium</taxon>
    </lineage>
</organism>
<dbReference type="RefSeq" id="WP_189534121.1">
    <property type="nucleotide sequence ID" value="NZ_BMYX01000011.1"/>
</dbReference>
<name>A0A918P4T6_9NEIS</name>
<gene>
    <name evidence="2" type="ORF">GCM10011289_21400</name>
</gene>
<evidence type="ECO:0000313" key="3">
    <source>
        <dbReference type="Proteomes" id="UP000645257"/>
    </source>
</evidence>
<evidence type="ECO:0000256" key="1">
    <source>
        <dbReference type="SAM" id="Phobius"/>
    </source>
</evidence>
<dbReference type="AlphaFoldDB" id="A0A918P4T6"/>
<evidence type="ECO:0000313" key="2">
    <source>
        <dbReference type="EMBL" id="GGY17630.1"/>
    </source>
</evidence>
<dbReference type="EMBL" id="BMYX01000011">
    <property type="protein sequence ID" value="GGY17630.1"/>
    <property type="molecule type" value="Genomic_DNA"/>
</dbReference>
<keyword evidence="1" id="KW-0812">Transmembrane</keyword>
<protein>
    <submittedName>
        <fullName evidence="2">Uncharacterized protein</fullName>
    </submittedName>
</protein>
<reference evidence="2" key="1">
    <citation type="journal article" date="2014" name="Int. J. Syst. Evol. Microbiol.">
        <title>Complete genome sequence of Corynebacterium casei LMG S-19264T (=DSM 44701T), isolated from a smear-ripened cheese.</title>
        <authorList>
            <consortium name="US DOE Joint Genome Institute (JGI-PGF)"/>
            <person name="Walter F."/>
            <person name="Albersmeier A."/>
            <person name="Kalinowski J."/>
            <person name="Ruckert C."/>
        </authorList>
    </citation>
    <scope>NUCLEOTIDE SEQUENCE</scope>
    <source>
        <strain evidence="2">KCTC 32182</strain>
    </source>
</reference>
<accession>A0A918P4T6</accession>
<dbReference type="Proteomes" id="UP000645257">
    <property type="component" value="Unassembled WGS sequence"/>
</dbReference>
<comment type="caution">
    <text evidence="2">The sequence shown here is derived from an EMBL/GenBank/DDBJ whole genome shotgun (WGS) entry which is preliminary data.</text>
</comment>
<reference evidence="2" key="2">
    <citation type="submission" date="2020-09" db="EMBL/GenBank/DDBJ databases">
        <authorList>
            <person name="Sun Q."/>
            <person name="Kim S."/>
        </authorList>
    </citation>
    <scope>NUCLEOTIDE SEQUENCE</scope>
    <source>
        <strain evidence="2">KCTC 32182</strain>
    </source>
</reference>
<feature type="transmembrane region" description="Helical" evidence="1">
    <location>
        <begin position="12"/>
        <end position="36"/>
    </location>
</feature>
<sequence>MRQPALPCRQRGIAVLLLVTLIGLGLSVVILSAMAYTRAGQAGSLSLRTQTEAQLRAWTGLEAVRLYLATAPVAAKADRFGTATPANPIPLTLDLPQVSASVTGYATNADHTLQTLTVRVTGQSGGSHAVLEGLVDIAIAAPPPNGDLLSFTGDLSPNGGISFKGDPVNILVKGNFITRTGVQGITQICVTGDISLSGGSTAFKRLCANGDITLASTHADLTEAGGDTSLSGAASVGTLNGNGSASLTGGSTAGNINVIKNITMDSGSYGTGTFTANGSANLNGGSVPTLQTTLGSQLRGNEIGTLKTAASVVSTGAAITGIALVAGNYTENSYGSVNSGQLGGRVLPGPNPKINLTPVPGLTVAIPVVPPVKMVTATPVKVDAYAFKSAANYVFGFDGSGNRTVTVNHLFGLADGARFYLDNSGWMCTVNPRGGACPGSSKAARACTGYWSGGNCFDGSGTGTWNLNGNGTVLAPGVAWFDGNVTLGTGTFFNSVIATGNIATSGNNVSRGVNLSGYSDICENGEYAAHYPTNLCDIKNRKLIVTAAGNLQFLAGSYNSNGDFTGGQITLGSSNALWGDIVAGDHLVTNGSTEIHGAITTSGQSGRGQNIMGGGTTIDMTGLPSSYTPGGWSSGGGGNGSGKITVTLRNLRYL</sequence>
<keyword evidence="1" id="KW-1133">Transmembrane helix</keyword>